<feature type="transmembrane region" description="Helical" evidence="3">
    <location>
        <begin position="241"/>
        <end position="261"/>
    </location>
</feature>
<keyword evidence="3" id="KW-1133">Transmembrane helix</keyword>
<dbReference type="AlphaFoldDB" id="A0A6A5QSD7"/>
<keyword evidence="3" id="KW-0472">Membrane</keyword>
<evidence type="ECO:0000313" key="4">
    <source>
        <dbReference type="EMBL" id="KAF1917730.1"/>
    </source>
</evidence>
<evidence type="ECO:0000256" key="2">
    <source>
        <dbReference type="SAM" id="MobiDB-lite"/>
    </source>
</evidence>
<evidence type="ECO:0000256" key="3">
    <source>
        <dbReference type="SAM" id="Phobius"/>
    </source>
</evidence>
<feature type="region of interest" description="Disordered" evidence="2">
    <location>
        <begin position="389"/>
        <end position="421"/>
    </location>
</feature>
<sequence>MNSPSPLWEDIFLSIRAVSKLVAAYKHGLLLSAIALHYLPKPQSVVAGLNPTENPALFVALLVAYSYEYLKLPDTSPIGNFTNPSASKGSGASLFLVGLVAYQFLGFRPDWPNLDPSHSPVLVATLVIAYTYGYLKLPEISFTGENSELSEFRKALPAIKAVAKQAEPYFKYLLLSSAFAVGLLATLVTSLPIHHDLQLPLQPWLHIALLASVAVIGYFVPTTKFHGPARFGYLEYADHIFRLYEILDWRVFVGISLFLHWVFSYSHTNDSTLLPTISLSLVAMSVSAWIYLYVEYHKQLLTITHQVATDMSRINTAASSTNKFAAEVSGYDRQLFTAAKMARRDSIKATTTRITDFFVCGSIAWATFAEITEAARGITSKTEAVVEAATNVEDTEKPDNVPDNDDDDADDADDDDEVEESQIQILSRELREQAEAASETVAQVLIKVEAAQEKVRECENAQSQDRVARARAESNAKAASSAVVALSVNLTESLNQSLAVAAGAEKARQFADQAVTVAKYGDMTAARFIANSVAAEESRAEVSAEKGSRALDAARGILLAWLQAK</sequence>
<feature type="transmembrane region" description="Helical" evidence="3">
    <location>
        <begin position="169"/>
        <end position="191"/>
    </location>
</feature>
<organism evidence="4 5">
    <name type="scientific">Ampelomyces quisqualis</name>
    <name type="common">Powdery mildew agent</name>
    <dbReference type="NCBI Taxonomy" id="50730"/>
    <lineage>
        <taxon>Eukaryota</taxon>
        <taxon>Fungi</taxon>
        <taxon>Dikarya</taxon>
        <taxon>Ascomycota</taxon>
        <taxon>Pezizomycotina</taxon>
        <taxon>Dothideomycetes</taxon>
        <taxon>Pleosporomycetidae</taxon>
        <taxon>Pleosporales</taxon>
        <taxon>Pleosporineae</taxon>
        <taxon>Phaeosphaeriaceae</taxon>
        <taxon>Ampelomyces</taxon>
    </lineage>
</organism>
<keyword evidence="1" id="KW-0175">Coiled coil</keyword>
<feature type="transmembrane region" description="Helical" evidence="3">
    <location>
        <begin position="203"/>
        <end position="220"/>
    </location>
</feature>
<dbReference type="Proteomes" id="UP000800096">
    <property type="component" value="Unassembled WGS sequence"/>
</dbReference>
<keyword evidence="5" id="KW-1185">Reference proteome</keyword>
<dbReference type="OrthoDB" id="5018069at2759"/>
<gene>
    <name evidence="4" type="ORF">BDU57DRAFT_586361</name>
</gene>
<keyword evidence="3" id="KW-0812">Transmembrane</keyword>
<feature type="coiled-coil region" evidence="1">
    <location>
        <begin position="434"/>
        <end position="461"/>
    </location>
</feature>
<protein>
    <submittedName>
        <fullName evidence="4">Uncharacterized protein</fullName>
    </submittedName>
</protein>
<reference evidence="4" key="1">
    <citation type="journal article" date="2020" name="Stud. Mycol.">
        <title>101 Dothideomycetes genomes: a test case for predicting lifestyles and emergence of pathogens.</title>
        <authorList>
            <person name="Haridas S."/>
            <person name="Albert R."/>
            <person name="Binder M."/>
            <person name="Bloem J."/>
            <person name="Labutti K."/>
            <person name="Salamov A."/>
            <person name="Andreopoulos B."/>
            <person name="Baker S."/>
            <person name="Barry K."/>
            <person name="Bills G."/>
            <person name="Bluhm B."/>
            <person name="Cannon C."/>
            <person name="Castanera R."/>
            <person name="Culley D."/>
            <person name="Daum C."/>
            <person name="Ezra D."/>
            <person name="Gonzalez J."/>
            <person name="Henrissat B."/>
            <person name="Kuo A."/>
            <person name="Liang C."/>
            <person name="Lipzen A."/>
            <person name="Lutzoni F."/>
            <person name="Magnuson J."/>
            <person name="Mondo S."/>
            <person name="Nolan M."/>
            <person name="Ohm R."/>
            <person name="Pangilinan J."/>
            <person name="Park H.-J."/>
            <person name="Ramirez L."/>
            <person name="Alfaro M."/>
            <person name="Sun H."/>
            <person name="Tritt A."/>
            <person name="Yoshinaga Y."/>
            <person name="Zwiers L.-H."/>
            <person name="Turgeon B."/>
            <person name="Goodwin S."/>
            <person name="Spatafora J."/>
            <person name="Crous P."/>
            <person name="Grigoriev I."/>
        </authorList>
    </citation>
    <scope>NUCLEOTIDE SEQUENCE</scope>
    <source>
        <strain evidence="4">HMLAC05119</strain>
    </source>
</reference>
<evidence type="ECO:0000256" key="1">
    <source>
        <dbReference type="SAM" id="Coils"/>
    </source>
</evidence>
<feature type="transmembrane region" description="Helical" evidence="3">
    <location>
        <begin position="273"/>
        <end position="294"/>
    </location>
</feature>
<accession>A0A6A5QSD7</accession>
<proteinExistence type="predicted"/>
<name>A0A6A5QSD7_AMPQU</name>
<evidence type="ECO:0000313" key="5">
    <source>
        <dbReference type="Proteomes" id="UP000800096"/>
    </source>
</evidence>
<feature type="compositionally biased region" description="Acidic residues" evidence="2">
    <location>
        <begin position="402"/>
        <end position="420"/>
    </location>
</feature>
<dbReference type="EMBL" id="ML979134">
    <property type="protein sequence ID" value="KAF1917730.1"/>
    <property type="molecule type" value="Genomic_DNA"/>
</dbReference>